<reference evidence="2 3" key="1">
    <citation type="submission" date="2017-05" db="EMBL/GenBank/DDBJ databases">
        <authorList>
            <person name="Varghese N."/>
            <person name="Submissions S."/>
        </authorList>
    </citation>
    <scope>NUCLEOTIDE SEQUENCE [LARGE SCALE GENOMIC DNA]</scope>
    <source>
        <strain evidence="2 3">DSM 45474</strain>
    </source>
</reference>
<evidence type="ECO:0000256" key="1">
    <source>
        <dbReference type="SAM" id="MobiDB-lite"/>
    </source>
</evidence>
<gene>
    <name evidence="2" type="ORF">SAMN06264849_1153</name>
</gene>
<dbReference type="OrthoDB" id="9875539at2"/>
<accession>A0A521F9E1</accession>
<dbReference type="Proteomes" id="UP000315636">
    <property type="component" value="Unassembled WGS sequence"/>
</dbReference>
<keyword evidence="3" id="KW-1185">Reference proteome</keyword>
<evidence type="ECO:0008006" key="4">
    <source>
        <dbReference type="Google" id="ProtNLM"/>
    </source>
</evidence>
<evidence type="ECO:0000313" key="2">
    <source>
        <dbReference type="EMBL" id="SMO92773.1"/>
    </source>
</evidence>
<dbReference type="AlphaFoldDB" id="A0A521F9E1"/>
<organism evidence="2 3">
    <name type="scientific">Melghirimyces algeriensis</name>
    <dbReference type="NCBI Taxonomy" id="910412"/>
    <lineage>
        <taxon>Bacteria</taxon>
        <taxon>Bacillati</taxon>
        <taxon>Bacillota</taxon>
        <taxon>Bacilli</taxon>
        <taxon>Bacillales</taxon>
        <taxon>Thermoactinomycetaceae</taxon>
        <taxon>Melghirimyces</taxon>
    </lineage>
</organism>
<feature type="region of interest" description="Disordered" evidence="1">
    <location>
        <begin position="134"/>
        <end position="156"/>
    </location>
</feature>
<protein>
    <recommendedName>
        <fullName evidence="4">Helix-turn-helix domain-containing protein</fullName>
    </recommendedName>
</protein>
<dbReference type="EMBL" id="FXTI01000015">
    <property type="protein sequence ID" value="SMO92773.1"/>
    <property type="molecule type" value="Genomic_DNA"/>
</dbReference>
<name>A0A521F9E1_9BACL</name>
<evidence type="ECO:0000313" key="3">
    <source>
        <dbReference type="Proteomes" id="UP000315636"/>
    </source>
</evidence>
<dbReference type="RefSeq" id="WP_142506683.1">
    <property type="nucleotide sequence ID" value="NZ_FXTI01000015.1"/>
</dbReference>
<sequence>MYDIHVTLDGNVIDLHQLTDTEFAFYTECLSAYKTNMPRADYLRLIQTPDNPLMKGSRVVTREIANTPLYQVVEDIEYRLAIAQGKASPSHGDLVDEEPAQKDRFLSASEAAKQSDVSTTAVIKAVREGRIAGHQEKNRGQWKVSERSLANYSPAR</sequence>
<proteinExistence type="predicted"/>